<keyword evidence="1" id="KW-1133">Transmembrane helix</keyword>
<comment type="caution">
    <text evidence="2">The sequence shown here is derived from an EMBL/GenBank/DDBJ whole genome shotgun (WGS) entry which is preliminary data.</text>
</comment>
<gene>
    <name evidence="2" type="ORF">HY220_03305</name>
</gene>
<reference evidence="2" key="1">
    <citation type="submission" date="2020-07" db="EMBL/GenBank/DDBJ databases">
        <title>Huge and variable diversity of episymbiotic CPR bacteria and DPANN archaea in groundwater ecosystems.</title>
        <authorList>
            <person name="He C.Y."/>
            <person name="Keren R."/>
            <person name="Whittaker M."/>
            <person name="Farag I.F."/>
            <person name="Doudna J."/>
            <person name="Cate J.H.D."/>
            <person name="Banfield J.F."/>
        </authorList>
    </citation>
    <scope>NUCLEOTIDE SEQUENCE</scope>
    <source>
        <strain evidence="2">NC_groundwater_972_Pr1_S-0.2um_49_27</strain>
    </source>
</reference>
<keyword evidence="1" id="KW-0812">Transmembrane</keyword>
<evidence type="ECO:0000313" key="2">
    <source>
        <dbReference type="EMBL" id="MBI3627741.1"/>
    </source>
</evidence>
<keyword evidence="1" id="KW-0472">Membrane</keyword>
<sequence>MADKTHGSNWPWALMNLGIVALVGFALWFTHSLWAFLGLLFLFYTRPSTINAKCPKCDHEFVATVKDDNEDEG</sequence>
<evidence type="ECO:0000313" key="3">
    <source>
        <dbReference type="Proteomes" id="UP000808388"/>
    </source>
</evidence>
<name>A0A9D6LRJ6_9BACT</name>
<dbReference type="AlphaFoldDB" id="A0A9D6LRJ6"/>
<accession>A0A9D6LRJ6</accession>
<proteinExistence type="predicted"/>
<evidence type="ECO:0000256" key="1">
    <source>
        <dbReference type="SAM" id="Phobius"/>
    </source>
</evidence>
<dbReference type="Proteomes" id="UP000808388">
    <property type="component" value="Unassembled WGS sequence"/>
</dbReference>
<dbReference type="EMBL" id="JACQCQ010000012">
    <property type="protein sequence ID" value="MBI3627741.1"/>
    <property type="molecule type" value="Genomic_DNA"/>
</dbReference>
<feature type="transmembrane region" description="Helical" evidence="1">
    <location>
        <begin position="12"/>
        <end position="43"/>
    </location>
</feature>
<organism evidence="2 3">
    <name type="scientific">Candidatus Sungiibacteriota bacterium</name>
    <dbReference type="NCBI Taxonomy" id="2750080"/>
    <lineage>
        <taxon>Bacteria</taxon>
        <taxon>Candidatus Sungiibacteriota</taxon>
    </lineage>
</organism>
<protein>
    <submittedName>
        <fullName evidence="2">Uncharacterized protein</fullName>
    </submittedName>
</protein>